<name>A0A6C0JDL2_9ZZZZ</name>
<accession>A0A6C0JDL2</accession>
<reference evidence="2" key="1">
    <citation type="journal article" date="2020" name="Nature">
        <title>Giant virus diversity and host interactions through global metagenomics.</title>
        <authorList>
            <person name="Schulz F."/>
            <person name="Roux S."/>
            <person name="Paez-Espino D."/>
            <person name="Jungbluth S."/>
            <person name="Walsh D.A."/>
            <person name="Denef V.J."/>
            <person name="McMahon K.D."/>
            <person name="Konstantinidis K.T."/>
            <person name="Eloe-Fadrosh E.A."/>
            <person name="Kyrpides N.C."/>
            <person name="Woyke T."/>
        </authorList>
    </citation>
    <scope>NUCLEOTIDE SEQUENCE</scope>
    <source>
        <strain evidence="2">GVMAG-M-3300025880-76</strain>
    </source>
</reference>
<sequence length="451" mass="52189">MKYIEDLTMNIVFDNPKIKQFYSKHTSIDIERVNLFMVDFMEQFIVTHKSENLDNNTDLILKKLSNMESFFKDSNGGADTYQYHLNSQLNSTKTEIVELMKGVIVDSRLDNASQLVERLQLPLSQTLDAKFDNILNQIKQPVCDLMNQSEHRLTTKLESIHQLTHQNTETTGSINKELVDYINKIKTSSSFKGQFGENKLKMILSNMYPQSQLDQVQLAKTSQTKRSGDFSLTRLNKPRILIENKVYESRKVPEDEVQKFIRDADEQKCHGIMLSQDKEISGKKNFQIDIHKEYVLVYVNNVDYDVLKIQMAIDLVDIVVSKVLPYIIQQRAQSTDNNDGAGDEQFQKIPNELLDNINGEYQDFVKRKEEVYVTLNDFQKRIQTQLNDMKFTYLDQFLSGFFASSHSIQTECSICGRLFKGRFPSKALAKHEPSCKKKHHTPIPSDIPKLE</sequence>
<dbReference type="AlphaFoldDB" id="A0A6C0JDL2"/>
<proteinExistence type="predicted"/>
<dbReference type="EMBL" id="MN740364">
    <property type="protein sequence ID" value="QHU02816.1"/>
    <property type="molecule type" value="Genomic_DNA"/>
</dbReference>
<evidence type="ECO:0000256" key="1">
    <source>
        <dbReference type="SAM" id="MobiDB-lite"/>
    </source>
</evidence>
<protein>
    <submittedName>
        <fullName evidence="2">Uncharacterized protein</fullName>
    </submittedName>
</protein>
<evidence type="ECO:0000313" key="2">
    <source>
        <dbReference type="EMBL" id="QHU02816.1"/>
    </source>
</evidence>
<organism evidence="2">
    <name type="scientific">viral metagenome</name>
    <dbReference type="NCBI Taxonomy" id="1070528"/>
    <lineage>
        <taxon>unclassified sequences</taxon>
        <taxon>metagenomes</taxon>
        <taxon>organismal metagenomes</taxon>
    </lineage>
</organism>
<feature type="region of interest" description="Disordered" evidence="1">
    <location>
        <begin position="431"/>
        <end position="451"/>
    </location>
</feature>